<feature type="region of interest" description="Disordered" evidence="1">
    <location>
        <begin position="1"/>
        <end position="53"/>
    </location>
</feature>
<gene>
    <name evidence="2" type="ORF">OJAV_G00123090</name>
</gene>
<reference evidence="2 3" key="2">
    <citation type="submission" date="2019-01" db="EMBL/GenBank/DDBJ databases">
        <title>A chromosome length genome reference of the Java medaka (oryzias javanicus).</title>
        <authorList>
            <person name="Herpin A."/>
            <person name="Takehana Y."/>
            <person name="Naruse K."/>
            <person name="Ansai S."/>
            <person name="Kawaguchi M."/>
        </authorList>
    </citation>
    <scope>NUCLEOTIDE SEQUENCE [LARGE SCALE GENOMIC DNA]</scope>
    <source>
        <strain evidence="2">RS831</strain>
        <tissue evidence="2">Whole body</tissue>
    </source>
</reference>
<dbReference type="Proteomes" id="UP000283210">
    <property type="component" value="Chromosome 12"/>
</dbReference>
<accession>A0A3S2Q069</accession>
<sequence>MGRALPGKSLPSQQQSARLSGLEEAHGRGHSFRCGSGGRVAEDEDPPRAGRQTAAVTRCAALSEESDFIWRSFV</sequence>
<organism evidence="2 3">
    <name type="scientific">Oryzias javanicus</name>
    <name type="common">Javanese ricefish</name>
    <name type="synonym">Aplocheilus javanicus</name>
    <dbReference type="NCBI Taxonomy" id="123683"/>
    <lineage>
        <taxon>Eukaryota</taxon>
        <taxon>Metazoa</taxon>
        <taxon>Chordata</taxon>
        <taxon>Craniata</taxon>
        <taxon>Vertebrata</taxon>
        <taxon>Euteleostomi</taxon>
        <taxon>Actinopterygii</taxon>
        <taxon>Neopterygii</taxon>
        <taxon>Teleostei</taxon>
        <taxon>Neoteleostei</taxon>
        <taxon>Acanthomorphata</taxon>
        <taxon>Ovalentaria</taxon>
        <taxon>Atherinomorphae</taxon>
        <taxon>Beloniformes</taxon>
        <taxon>Adrianichthyidae</taxon>
        <taxon>Oryziinae</taxon>
        <taxon>Oryzias</taxon>
    </lineage>
</organism>
<dbReference type="EMBL" id="CM012448">
    <property type="protein sequence ID" value="RVE66087.1"/>
    <property type="molecule type" value="Genomic_DNA"/>
</dbReference>
<name>A0A3S2Q069_ORYJA</name>
<evidence type="ECO:0000256" key="1">
    <source>
        <dbReference type="SAM" id="MobiDB-lite"/>
    </source>
</evidence>
<evidence type="ECO:0000313" key="3">
    <source>
        <dbReference type="Proteomes" id="UP000283210"/>
    </source>
</evidence>
<keyword evidence="3" id="KW-1185">Reference proteome</keyword>
<proteinExistence type="predicted"/>
<reference evidence="2 3" key="1">
    <citation type="submission" date="2018-11" db="EMBL/GenBank/DDBJ databases">
        <authorList>
            <person name="Lopez-Roques C."/>
            <person name="Donnadieu C."/>
            <person name="Bouchez O."/>
            <person name="Klopp C."/>
            <person name="Cabau C."/>
            <person name="Zahm M."/>
        </authorList>
    </citation>
    <scope>NUCLEOTIDE SEQUENCE [LARGE SCALE GENOMIC DNA]</scope>
    <source>
        <strain evidence="2">RS831</strain>
        <tissue evidence="2">Whole body</tissue>
    </source>
</reference>
<dbReference type="AlphaFoldDB" id="A0A3S2Q069"/>
<protein>
    <submittedName>
        <fullName evidence="2">Uncharacterized protein</fullName>
    </submittedName>
</protein>
<evidence type="ECO:0000313" key="2">
    <source>
        <dbReference type="EMBL" id="RVE66087.1"/>
    </source>
</evidence>